<keyword evidence="1" id="KW-0175">Coiled coil</keyword>
<dbReference type="Proteomes" id="UP001159427">
    <property type="component" value="Unassembled WGS sequence"/>
</dbReference>
<feature type="non-terminal residue" evidence="2">
    <location>
        <position position="1"/>
    </location>
</feature>
<organism evidence="2 3">
    <name type="scientific">Porites evermanni</name>
    <dbReference type="NCBI Taxonomy" id="104178"/>
    <lineage>
        <taxon>Eukaryota</taxon>
        <taxon>Metazoa</taxon>
        <taxon>Cnidaria</taxon>
        <taxon>Anthozoa</taxon>
        <taxon>Hexacorallia</taxon>
        <taxon>Scleractinia</taxon>
        <taxon>Fungiina</taxon>
        <taxon>Poritidae</taxon>
        <taxon>Porites</taxon>
    </lineage>
</organism>
<keyword evidence="3" id="KW-1185">Reference proteome</keyword>
<feature type="coiled-coil region" evidence="1">
    <location>
        <begin position="19"/>
        <end position="71"/>
    </location>
</feature>
<evidence type="ECO:0000313" key="3">
    <source>
        <dbReference type="Proteomes" id="UP001159427"/>
    </source>
</evidence>
<sequence length="75" mass="8713">ELKAEIERLKLSEGNQEISARALAEVALLREKLKETQRMLAESTRNWQEKLALTEKRKSEEAEKLKVMENTKNVC</sequence>
<protein>
    <submittedName>
        <fullName evidence="2">Uncharacterized protein</fullName>
    </submittedName>
</protein>
<proteinExistence type="predicted"/>
<gene>
    <name evidence="2" type="ORF">PEVE_00029417</name>
</gene>
<name>A0ABN8SZ40_9CNID</name>
<dbReference type="EMBL" id="CALNXI010004102">
    <property type="protein sequence ID" value="CAH3195088.1"/>
    <property type="molecule type" value="Genomic_DNA"/>
</dbReference>
<evidence type="ECO:0000256" key="1">
    <source>
        <dbReference type="SAM" id="Coils"/>
    </source>
</evidence>
<reference evidence="2 3" key="1">
    <citation type="submission" date="2022-05" db="EMBL/GenBank/DDBJ databases">
        <authorList>
            <consortium name="Genoscope - CEA"/>
            <person name="William W."/>
        </authorList>
    </citation>
    <scope>NUCLEOTIDE SEQUENCE [LARGE SCALE GENOMIC DNA]</scope>
</reference>
<evidence type="ECO:0000313" key="2">
    <source>
        <dbReference type="EMBL" id="CAH3195088.1"/>
    </source>
</evidence>
<accession>A0ABN8SZ40</accession>
<comment type="caution">
    <text evidence="2">The sequence shown here is derived from an EMBL/GenBank/DDBJ whole genome shotgun (WGS) entry which is preliminary data.</text>
</comment>